<keyword evidence="2" id="KW-0963">Cytoplasm</keyword>
<dbReference type="OrthoDB" id="268479at2759"/>
<dbReference type="InterPro" id="IPR001353">
    <property type="entry name" value="Proteasome_sua/b"/>
</dbReference>
<dbReference type="InterPro" id="IPR023333">
    <property type="entry name" value="Proteasome_suB-type"/>
</dbReference>
<dbReference type="Proteomes" id="UP000095767">
    <property type="component" value="Unassembled WGS sequence"/>
</dbReference>
<dbReference type="GO" id="GO:0005839">
    <property type="term" value="C:proteasome core complex"/>
    <property type="evidence" value="ECO:0007669"/>
    <property type="project" value="InterPro"/>
</dbReference>
<evidence type="ECO:0000256" key="1">
    <source>
        <dbReference type="ARBA" id="ARBA00004123"/>
    </source>
</evidence>
<gene>
    <name evidence="5" type="ORF">BAE44_0013404</name>
</gene>
<evidence type="ECO:0000313" key="6">
    <source>
        <dbReference type="Proteomes" id="UP000095767"/>
    </source>
</evidence>
<comment type="subcellular location">
    <subcellularLocation>
        <location evidence="1">Nucleus</location>
    </subcellularLocation>
</comment>
<dbReference type="AlphaFoldDB" id="A0A1E5VKD7"/>
<dbReference type="EMBL" id="LWDX02036978">
    <property type="protein sequence ID" value="OEL25577.1"/>
    <property type="molecule type" value="Genomic_DNA"/>
</dbReference>
<evidence type="ECO:0000256" key="2">
    <source>
        <dbReference type="ARBA" id="ARBA00022490"/>
    </source>
</evidence>
<dbReference type="STRING" id="888268.A0A1E5VKD7"/>
<organism evidence="5 6">
    <name type="scientific">Dichanthelium oligosanthes</name>
    <dbReference type="NCBI Taxonomy" id="888268"/>
    <lineage>
        <taxon>Eukaryota</taxon>
        <taxon>Viridiplantae</taxon>
        <taxon>Streptophyta</taxon>
        <taxon>Embryophyta</taxon>
        <taxon>Tracheophyta</taxon>
        <taxon>Spermatophyta</taxon>
        <taxon>Magnoliopsida</taxon>
        <taxon>Liliopsida</taxon>
        <taxon>Poales</taxon>
        <taxon>Poaceae</taxon>
        <taxon>PACMAD clade</taxon>
        <taxon>Panicoideae</taxon>
        <taxon>Panicodae</taxon>
        <taxon>Paniceae</taxon>
        <taxon>Dichantheliinae</taxon>
        <taxon>Dichanthelium</taxon>
    </lineage>
</organism>
<sequence length="264" mass="28956">MSRLGDWVYRLQEQRRVGSLSTCVAIAGADYCVVTADTRLSVGYSILTRDHSKICDLSSPLLPVGDATTLFSPYIDTILSVSPKLNLCSYVCRADKCVLASSGFQGDIKALHKNLAARELLYQHQHNKWMSCPSMAQLLSNTLYFKRSSPYYAINVLGGLDSEGKGCVFTYDAVGSYERTGYSAQGTGSSLIMPVLDNQLKSPSPLLLPARDAVTRLSESEAIDLVKDVFASATERDIYTGDKLEIVVINKAGTKLEYIDLRKD</sequence>
<dbReference type="PROSITE" id="PS51476">
    <property type="entry name" value="PROTEASOME_BETA_2"/>
    <property type="match status" value="1"/>
</dbReference>
<name>A0A1E5VKD7_9POAL</name>
<keyword evidence="3 5" id="KW-0647">Proteasome</keyword>
<dbReference type="GO" id="GO:0005634">
    <property type="term" value="C:nucleus"/>
    <property type="evidence" value="ECO:0007669"/>
    <property type="project" value="UniProtKB-SubCell"/>
</dbReference>
<evidence type="ECO:0000256" key="3">
    <source>
        <dbReference type="ARBA" id="ARBA00022942"/>
    </source>
</evidence>
<dbReference type="SUPFAM" id="SSF56235">
    <property type="entry name" value="N-terminal nucleophile aminohydrolases (Ntn hydrolases)"/>
    <property type="match status" value="1"/>
</dbReference>
<dbReference type="Gene3D" id="3.60.20.10">
    <property type="entry name" value="Glutamine Phosphoribosylpyrophosphate, subunit 1, domain 1"/>
    <property type="match status" value="1"/>
</dbReference>
<accession>A0A1E5VKD7</accession>
<dbReference type="GO" id="GO:0051603">
    <property type="term" value="P:proteolysis involved in protein catabolic process"/>
    <property type="evidence" value="ECO:0007669"/>
    <property type="project" value="InterPro"/>
</dbReference>
<proteinExistence type="predicted"/>
<evidence type="ECO:0000313" key="5">
    <source>
        <dbReference type="EMBL" id="OEL25577.1"/>
    </source>
</evidence>
<comment type="subunit">
    <text evidence="4">The 26S proteasome consists of a 20S proteasome core and two 19S regulatory subunits. The 20S proteasome core is composed of 28 subunits that are arranged in four stacked rings, resulting in a barrel-shaped structure. The two end rings are each formed by seven alpha subunits, and the two central rings are each formed by seven beta subunits. The catalytic chamber with the active sites is on the inside of the barrel.</text>
</comment>
<evidence type="ECO:0000256" key="4">
    <source>
        <dbReference type="ARBA" id="ARBA00026071"/>
    </source>
</evidence>
<protein>
    <submittedName>
        <fullName evidence="5">Proteasome subunit beta type-1</fullName>
    </submittedName>
</protein>
<dbReference type="Pfam" id="PF00227">
    <property type="entry name" value="Proteasome"/>
    <property type="match status" value="1"/>
</dbReference>
<dbReference type="CDD" id="cd03757">
    <property type="entry name" value="proteasome_beta_type_1"/>
    <property type="match status" value="1"/>
</dbReference>
<reference evidence="5 6" key="1">
    <citation type="submission" date="2016-09" db="EMBL/GenBank/DDBJ databases">
        <title>The draft genome of Dichanthelium oligosanthes: A C3 panicoid grass species.</title>
        <authorList>
            <person name="Studer A.J."/>
            <person name="Schnable J.C."/>
            <person name="Brutnell T.P."/>
        </authorList>
    </citation>
    <scope>NUCLEOTIDE SEQUENCE [LARGE SCALE GENOMIC DNA]</scope>
    <source>
        <strain evidence="6">cv. Kellogg 1175</strain>
        <tissue evidence="5">Leaf</tissue>
    </source>
</reference>
<dbReference type="PANTHER" id="PTHR32194:SF2">
    <property type="entry name" value="PROTEASOME SUBUNIT BETA TYPE-1"/>
    <property type="match status" value="1"/>
</dbReference>
<keyword evidence="6" id="KW-1185">Reference proteome</keyword>
<comment type="caution">
    <text evidence="5">The sequence shown here is derived from an EMBL/GenBank/DDBJ whole genome shotgun (WGS) entry which is preliminary data.</text>
</comment>
<dbReference type="InterPro" id="IPR029055">
    <property type="entry name" value="Ntn_hydrolases_N"/>
</dbReference>
<dbReference type="GO" id="GO:0005737">
    <property type="term" value="C:cytoplasm"/>
    <property type="evidence" value="ECO:0007669"/>
    <property type="project" value="TreeGrafter"/>
</dbReference>
<dbReference type="PANTHER" id="PTHR32194">
    <property type="entry name" value="METALLOPROTEASE TLDD"/>
    <property type="match status" value="1"/>
</dbReference>